<reference evidence="1" key="2">
    <citation type="submission" date="2015-02" db="UniProtKB">
        <authorList>
            <consortium name="EnsemblMetazoa"/>
        </authorList>
    </citation>
    <scope>IDENTIFICATION</scope>
</reference>
<evidence type="ECO:0000313" key="2">
    <source>
        <dbReference type="Proteomes" id="UP000014500"/>
    </source>
</evidence>
<dbReference type="HOGENOM" id="CLU_058668_0_0_1"/>
<protein>
    <recommendedName>
        <fullName evidence="3">Phosphoribulokinase/uridine kinase domain-containing protein</fullName>
    </recommendedName>
</protein>
<dbReference type="OMA" id="VWPEYLK"/>
<evidence type="ECO:0008006" key="3">
    <source>
        <dbReference type="Google" id="ProtNLM"/>
    </source>
</evidence>
<dbReference type="Proteomes" id="UP000014500">
    <property type="component" value="Unassembled WGS sequence"/>
</dbReference>
<organism evidence="1 2">
    <name type="scientific">Strigamia maritima</name>
    <name type="common">European centipede</name>
    <name type="synonym">Geophilus maritimus</name>
    <dbReference type="NCBI Taxonomy" id="126957"/>
    <lineage>
        <taxon>Eukaryota</taxon>
        <taxon>Metazoa</taxon>
        <taxon>Ecdysozoa</taxon>
        <taxon>Arthropoda</taxon>
        <taxon>Myriapoda</taxon>
        <taxon>Chilopoda</taxon>
        <taxon>Pleurostigmophora</taxon>
        <taxon>Geophilomorpha</taxon>
        <taxon>Linotaeniidae</taxon>
        <taxon>Strigamia</taxon>
    </lineage>
</organism>
<dbReference type="STRING" id="126957.T1IMZ9"/>
<evidence type="ECO:0000313" key="1">
    <source>
        <dbReference type="EnsemblMetazoa" id="SMAR002368-PA"/>
    </source>
</evidence>
<name>T1IMZ9_STRMM</name>
<accession>T1IMZ9</accession>
<dbReference type="EMBL" id="JH431114">
    <property type="status" value="NOT_ANNOTATED_CDS"/>
    <property type="molecule type" value="Genomic_DNA"/>
</dbReference>
<dbReference type="eggNOG" id="KOG3308">
    <property type="taxonomic scope" value="Eukaryota"/>
</dbReference>
<dbReference type="Gene3D" id="3.40.50.300">
    <property type="entry name" value="P-loop containing nucleotide triphosphate hydrolases"/>
    <property type="match status" value="1"/>
</dbReference>
<dbReference type="EnsemblMetazoa" id="SMAR002368-RA">
    <property type="protein sequence ID" value="SMAR002368-PA"/>
    <property type="gene ID" value="SMAR002368"/>
</dbReference>
<dbReference type="PANTHER" id="PTHR10285">
    <property type="entry name" value="URIDINE KINASE"/>
    <property type="match status" value="1"/>
</dbReference>
<proteinExistence type="predicted"/>
<dbReference type="InterPro" id="IPR027417">
    <property type="entry name" value="P-loop_NTPase"/>
</dbReference>
<sequence>MENWIVVAISGVTCGGKTTLCQKLAAHLPSPVVVLNQDDYFLPEDSSKHVIIKELNHANWDIVSSVDFDKFLQDIQNILTAPPDKIPGILLLEGNLILNFSPIDQICNKKFYMVLNKEECWARRRLRVYQPPDPPGFFEICVWPMYEMYKKEIDESIQNVEYINGSDPVEDIYRNVYNSIAHCVQQYVASKS</sequence>
<dbReference type="SUPFAM" id="SSF52540">
    <property type="entry name" value="P-loop containing nucleoside triphosphate hydrolases"/>
    <property type="match status" value="1"/>
</dbReference>
<dbReference type="PhylomeDB" id="T1IMZ9"/>
<reference evidence="2" key="1">
    <citation type="submission" date="2011-05" db="EMBL/GenBank/DDBJ databases">
        <authorList>
            <person name="Richards S.R."/>
            <person name="Qu J."/>
            <person name="Jiang H."/>
            <person name="Jhangiani S.N."/>
            <person name="Agravi P."/>
            <person name="Goodspeed R."/>
            <person name="Gross S."/>
            <person name="Mandapat C."/>
            <person name="Jackson L."/>
            <person name="Mathew T."/>
            <person name="Pu L."/>
            <person name="Thornton R."/>
            <person name="Saada N."/>
            <person name="Wilczek-Boney K.B."/>
            <person name="Lee S."/>
            <person name="Kovar C."/>
            <person name="Wu Y."/>
            <person name="Scherer S.E."/>
            <person name="Worley K.C."/>
            <person name="Muzny D.M."/>
            <person name="Gibbs R."/>
        </authorList>
    </citation>
    <scope>NUCLEOTIDE SEQUENCE</scope>
    <source>
        <strain evidence="2">Brora</strain>
    </source>
</reference>
<keyword evidence="2" id="KW-1185">Reference proteome</keyword>
<dbReference type="AlphaFoldDB" id="T1IMZ9"/>